<keyword evidence="1" id="KW-0175">Coiled coil</keyword>
<name>X1G500_9ZZZZ</name>
<comment type="caution">
    <text evidence="2">The sequence shown here is derived from an EMBL/GenBank/DDBJ whole genome shotgun (WGS) entry which is preliminary data.</text>
</comment>
<proteinExistence type="predicted"/>
<evidence type="ECO:0000313" key="2">
    <source>
        <dbReference type="EMBL" id="GAH39910.1"/>
    </source>
</evidence>
<protein>
    <submittedName>
        <fullName evidence="2">Uncharacterized protein</fullName>
    </submittedName>
</protein>
<organism evidence="2">
    <name type="scientific">marine sediment metagenome</name>
    <dbReference type="NCBI Taxonomy" id="412755"/>
    <lineage>
        <taxon>unclassified sequences</taxon>
        <taxon>metagenomes</taxon>
        <taxon>ecological metagenomes</taxon>
    </lineage>
</organism>
<evidence type="ECO:0000256" key="1">
    <source>
        <dbReference type="SAM" id="Coils"/>
    </source>
</evidence>
<gene>
    <name evidence="2" type="ORF">S03H2_24593</name>
</gene>
<dbReference type="EMBL" id="BARU01013704">
    <property type="protein sequence ID" value="GAH39910.1"/>
    <property type="molecule type" value="Genomic_DNA"/>
</dbReference>
<accession>X1G500</accession>
<reference evidence="2" key="1">
    <citation type="journal article" date="2014" name="Front. Microbiol.">
        <title>High frequency of phylogenetically diverse reductive dehalogenase-homologous genes in deep subseafloor sedimentary metagenomes.</title>
        <authorList>
            <person name="Kawai M."/>
            <person name="Futagami T."/>
            <person name="Toyoda A."/>
            <person name="Takaki Y."/>
            <person name="Nishi S."/>
            <person name="Hori S."/>
            <person name="Arai W."/>
            <person name="Tsubouchi T."/>
            <person name="Morono Y."/>
            <person name="Uchiyama I."/>
            <person name="Ito T."/>
            <person name="Fujiyama A."/>
            <person name="Inagaki F."/>
            <person name="Takami H."/>
        </authorList>
    </citation>
    <scope>NUCLEOTIDE SEQUENCE</scope>
    <source>
        <strain evidence="2">Expedition CK06-06</strain>
    </source>
</reference>
<sequence>MAENNKSNLVNQEQTLDIEHVKRRLDMLDQRLDNIDSMVTAVAERIMNQPITLNITCPYCGKNIEITIIGSEKPTA</sequence>
<dbReference type="AlphaFoldDB" id="X1G500"/>
<feature type="coiled-coil region" evidence="1">
    <location>
        <begin position="11"/>
        <end position="38"/>
    </location>
</feature>